<protein>
    <submittedName>
        <fullName evidence="2">Uncharacterized protein</fullName>
    </submittedName>
</protein>
<reference evidence="2 3" key="1">
    <citation type="submission" date="2019-03" db="EMBL/GenBank/DDBJ databases">
        <title>Sequencing 23 genomes of Wallemia ichthyophaga.</title>
        <authorList>
            <person name="Gostincar C."/>
        </authorList>
    </citation>
    <scope>NUCLEOTIDE SEQUENCE [LARGE SCALE GENOMIC DNA]</scope>
    <source>
        <strain evidence="2 3">EXF-5753</strain>
    </source>
</reference>
<feature type="compositionally biased region" description="Basic and acidic residues" evidence="1">
    <location>
        <begin position="183"/>
        <end position="192"/>
    </location>
</feature>
<accession>A0A4T0FM93</accession>
<organism evidence="2 3">
    <name type="scientific">Wallemia hederae</name>
    <dbReference type="NCBI Taxonomy" id="1540922"/>
    <lineage>
        <taxon>Eukaryota</taxon>
        <taxon>Fungi</taxon>
        <taxon>Dikarya</taxon>
        <taxon>Basidiomycota</taxon>
        <taxon>Wallemiomycotina</taxon>
        <taxon>Wallemiomycetes</taxon>
        <taxon>Wallemiales</taxon>
        <taxon>Wallemiaceae</taxon>
        <taxon>Wallemia</taxon>
    </lineage>
</organism>
<evidence type="ECO:0000256" key="1">
    <source>
        <dbReference type="SAM" id="MobiDB-lite"/>
    </source>
</evidence>
<dbReference type="AlphaFoldDB" id="A0A4T0FM93"/>
<feature type="region of interest" description="Disordered" evidence="1">
    <location>
        <begin position="31"/>
        <end position="58"/>
    </location>
</feature>
<name>A0A4T0FM93_9BASI</name>
<feature type="compositionally biased region" description="Basic and acidic residues" evidence="1">
    <location>
        <begin position="156"/>
        <end position="166"/>
    </location>
</feature>
<feature type="region of interest" description="Disordered" evidence="1">
    <location>
        <begin position="156"/>
        <end position="192"/>
    </location>
</feature>
<sequence>MAELEMGVDSPDEELEHFGAFEQIKSHNRAAYQMSSATATSDSDDGDQSGLDDFNDTPDEFILLSNSVEGRSPVAVAQPSSREPSALRKEISELDKKLEMDRVPSAPPQRCPHDTTLDAVKDDLRKCLEERAQEKEMLDWCKTEILVLKEKIRRLEEDRDGRDSRTGDSGTSNDAIKRHRRTARESRASEARSDDRFSLNDAVVIGFLVGLIYLGSKLNSML</sequence>
<dbReference type="Proteomes" id="UP000310189">
    <property type="component" value="Unassembled WGS sequence"/>
</dbReference>
<evidence type="ECO:0000313" key="2">
    <source>
        <dbReference type="EMBL" id="TIA89240.1"/>
    </source>
</evidence>
<dbReference type="EMBL" id="SPNW01000029">
    <property type="protein sequence ID" value="TIA89240.1"/>
    <property type="molecule type" value="Genomic_DNA"/>
</dbReference>
<gene>
    <name evidence="2" type="ORF">E3P99_02152</name>
</gene>
<evidence type="ECO:0000313" key="3">
    <source>
        <dbReference type="Proteomes" id="UP000310189"/>
    </source>
</evidence>
<proteinExistence type="predicted"/>
<comment type="caution">
    <text evidence="2">The sequence shown here is derived from an EMBL/GenBank/DDBJ whole genome shotgun (WGS) entry which is preliminary data.</text>
</comment>
<keyword evidence="3" id="KW-1185">Reference proteome</keyword>